<feature type="compositionally biased region" description="Basic residues" evidence="1">
    <location>
        <begin position="9"/>
        <end position="19"/>
    </location>
</feature>
<proteinExistence type="predicted"/>
<accession>A0A9P6W8Q7</accession>
<feature type="compositionally biased region" description="Low complexity" evidence="1">
    <location>
        <begin position="169"/>
        <end position="178"/>
    </location>
</feature>
<protein>
    <submittedName>
        <fullName evidence="2">Uncharacterized protein</fullName>
    </submittedName>
</protein>
<feature type="compositionally biased region" description="Low complexity" evidence="1">
    <location>
        <begin position="316"/>
        <end position="329"/>
    </location>
</feature>
<organism evidence="2 3">
    <name type="scientific">Rhodotorula mucilaginosa</name>
    <name type="common">Yeast</name>
    <name type="synonym">Rhodotorula rubra</name>
    <dbReference type="NCBI Taxonomy" id="5537"/>
    <lineage>
        <taxon>Eukaryota</taxon>
        <taxon>Fungi</taxon>
        <taxon>Dikarya</taxon>
        <taxon>Basidiomycota</taxon>
        <taxon>Pucciniomycotina</taxon>
        <taxon>Microbotryomycetes</taxon>
        <taxon>Sporidiobolales</taxon>
        <taxon>Sporidiobolaceae</taxon>
        <taxon>Rhodotorula</taxon>
    </lineage>
</organism>
<name>A0A9P6W8Q7_RHOMI</name>
<dbReference type="EMBL" id="PUHQ01000001">
    <property type="protein sequence ID" value="KAG0667514.1"/>
    <property type="molecule type" value="Genomic_DNA"/>
</dbReference>
<dbReference type="Proteomes" id="UP000777482">
    <property type="component" value="Unassembled WGS sequence"/>
</dbReference>
<feature type="compositionally biased region" description="Low complexity" evidence="1">
    <location>
        <begin position="441"/>
        <end position="467"/>
    </location>
</feature>
<reference evidence="2 3" key="1">
    <citation type="submission" date="2020-11" db="EMBL/GenBank/DDBJ databases">
        <title>Kefir isolates.</title>
        <authorList>
            <person name="Marcisauskas S."/>
            <person name="Kim Y."/>
            <person name="Blasche S."/>
        </authorList>
    </citation>
    <scope>NUCLEOTIDE SEQUENCE [LARGE SCALE GENOMIC DNA]</scope>
    <source>
        <strain evidence="2 3">KR</strain>
    </source>
</reference>
<gene>
    <name evidence="2" type="ORF">C6P46_000045</name>
</gene>
<evidence type="ECO:0000313" key="2">
    <source>
        <dbReference type="EMBL" id="KAG0667514.1"/>
    </source>
</evidence>
<feature type="compositionally biased region" description="Polar residues" evidence="1">
    <location>
        <begin position="330"/>
        <end position="347"/>
    </location>
</feature>
<feature type="compositionally biased region" description="Polar residues" evidence="1">
    <location>
        <begin position="101"/>
        <end position="120"/>
    </location>
</feature>
<feature type="region of interest" description="Disordered" evidence="1">
    <location>
        <begin position="1"/>
        <end position="47"/>
    </location>
</feature>
<feature type="compositionally biased region" description="Polar residues" evidence="1">
    <location>
        <begin position="229"/>
        <end position="240"/>
    </location>
</feature>
<evidence type="ECO:0000256" key="1">
    <source>
        <dbReference type="SAM" id="MobiDB-lite"/>
    </source>
</evidence>
<feature type="region of interest" description="Disordered" evidence="1">
    <location>
        <begin position="430"/>
        <end position="509"/>
    </location>
</feature>
<feature type="compositionally biased region" description="Polar residues" evidence="1">
    <location>
        <begin position="20"/>
        <end position="31"/>
    </location>
</feature>
<keyword evidence="3" id="KW-1185">Reference proteome</keyword>
<evidence type="ECO:0000313" key="3">
    <source>
        <dbReference type="Proteomes" id="UP000777482"/>
    </source>
</evidence>
<sequence>MPSLFASFRRSKSTTKLRQPKCNSDIKQGTKNGDGPEGRQESETPALPLTVRLSGFGLDAFDLEQLNADLPTFSPQAARLDETPRPATSSSDGGARASPPSAVQKQSIGPSGPSTWSLATARSGAPAGKGETRIAAGLSGSPPVQKSAQSPRAPPSLSASQNGRHQPRSSSKPDWSSSGLAALRSLQPSSSFYNPVPPTSVPQAREPDPRTRRNPGATPSPAPLETTAVDFSSATRQSAFPRTGPVSARERKSLFLRSAAPSTITPVPPKAEHDARRLLPAFAPDDQPRPSPPRASIPSLHPDQTSSTTDDDLAISNSSAYPSSSLLTSRQTEPPSDGSQTDVSSADESYGPETPPPPDEIESPGCVSSSAKPTLVPSLQAEPTEVELLVPGVSTSSSGRRHAVLAASTDGIDRGTENETALPVVEVHLEQASSPQSEAHPTLPQTPRTRQPRLSSLAPATSSLPRARPVSPRSLALQAARERQTKVSTRADGQGPSGTAQAPDRRNEPPFEDALLAHRSTVFRSLLEQLDFQAVQHLRSVSRKLRRLVDVDGLDLVLEHFLGEFGYRSQLRPSEERAAAGTANSELHFGDLQVFQVARKLQPDDYARLAEAYIFDPARFPTAQLRLARHTTRAWNRIALRLRRQTLLAPSDLLPSAFPAVPKSGEPVYKPGRAASLRVWVPTRSVGWMTDQEVVDVEREVWKSGFWAELRKGDVVRNVAIEALGNSGVLIFDGRFLRDLAYTHDSLGHLPPWFDALSVSPSYFHNILFSSSPNPVIYLTLHRYSPAVQESITLSKEKVQLATPQGGTYLVSRYVYRAAFAIQSGQLLGEAAGVGGLGPGGIEVVHPEWVGGVVLEAEGSAEQAQLLLARVASPTPTPWRVVREKSQPGRIWLRLVPDSQ</sequence>
<comment type="caution">
    <text evidence="2">The sequence shown here is derived from an EMBL/GenBank/DDBJ whole genome shotgun (WGS) entry which is preliminary data.</text>
</comment>
<feature type="region of interest" description="Disordered" evidence="1">
    <location>
        <begin position="72"/>
        <end position="416"/>
    </location>
</feature>
<dbReference type="OrthoDB" id="3365519at2759"/>
<dbReference type="AlphaFoldDB" id="A0A9P6W8Q7"/>